<accession>K0WZQ2</accession>
<dbReference type="HOGENOM" id="CLU_2033510_0_0_10"/>
<evidence type="ECO:0000313" key="1">
    <source>
        <dbReference type="EMBL" id="EJZ64602.1"/>
    </source>
</evidence>
<gene>
    <name evidence="1" type="ORF">HMPREF9448_01082</name>
</gene>
<protein>
    <submittedName>
        <fullName evidence="1">Uncharacterized protein</fullName>
    </submittedName>
</protein>
<keyword evidence="2" id="KW-1185">Reference proteome</keyword>
<dbReference type="RefSeq" id="WP_008861570.1">
    <property type="nucleotide sequence ID" value="NZ_JH815204.1"/>
</dbReference>
<sequence>MAGKKANKKQVHPHLSGVQKAVVSFANMFEKNCRINREAQRVFKRKTPQKVRTLLYGKRGRRIEERFFCVVCGSSYGEGWRYKLEEDTYLYLCSRCKEVVRPQLTVKAIYSSNFEVQRKKH</sequence>
<dbReference type="AlphaFoldDB" id="K0WZQ2"/>
<organism evidence="1 2">
    <name type="scientific">Barnesiella intestinihominis YIT 11860</name>
    <dbReference type="NCBI Taxonomy" id="742726"/>
    <lineage>
        <taxon>Bacteria</taxon>
        <taxon>Pseudomonadati</taxon>
        <taxon>Bacteroidota</taxon>
        <taxon>Bacteroidia</taxon>
        <taxon>Bacteroidales</taxon>
        <taxon>Barnesiellaceae</taxon>
        <taxon>Barnesiella</taxon>
    </lineage>
</organism>
<proteinExistence type="predicted"/>
<dbReference type="EMBL" id="ADLE01000008">
    <property type="protein sequence ID" value="EJZ64602.1"/>
    <property type="molecule type" value="Genomic_DNA"/>
</dbReference>
<dbReference type="Proteomes" id="UP000006044">
    <property type="component" value="Unassembled WGS sequence"/>
</dbReference>
<comment type="caution">
    <text evidence="1">The sequence shown here is derived from an EMBL/GenBank/DDBJ whole genome shotgun (WGS) entry which is preliminary data.</text>
</comment>
<name>K0WZQ2_9BACT</name>
<dbReference type="GeneID" id="77848380"/>
<evidence type="ECO:0000313" key="2">
    <source>
        <dbReference type="Proteomes" id="UP000006044"/>
    </source>
</evidence>
<reference evidence="1 2" key="1">
    <citation type="submission" date="2012-08" db="EMBL/GenBank/DDBJ databases">
        <title>The Genome Sequence of Barnesiella intestinihominis YIT 11860.</title>
        <authorList>
            <consortium name="The Broad Institute Genome Sequencing Platform"/>
            <person name="Earl A."/>
            <person name="Ward D."/>
            <person name="Feldgarden M."/>
            <person name="Gevers D."/>
            <person name="Morotomi M."/>
            <person name="Walker B."/>
            <person name="Young S.K."/>
            <person name="Zeng Q."/>
            <person name="Gargeya S."/>
            <person name="Fitzgerald M."/>
            <person name="Haas B."/>
            <person name="Abouelleil A."/>
            <person name="Alvarado L."/>
            <person name="Arachchi H.M."/>
            <person name="Berlin A.M."/>
            <person name="Chapman S.B."/>
            <person name="Goldberg J."/>
            <person name="Griggs A."/>
            <person name="Gujja S."/>
            <person name="Hansen M."/>
            <person name="Howarth C."/>
            <person name="Imamovic A."/>
            <person name="Larimer J."/>
            <person name="McCowen C."/>
            <person name="Montmayeur A."/>
            <person name="Murphy C."/>
            <person name="Neiman D."/>
            <person name="Pearson M."/>
            <person name="Priest M."/>
            <person name="Roberts A."/>
            <person name="Saif S."/>
            <person name="Shea T."/>
            <person name="Sisk P."/>
            <person name="Sykes S."/>
            <person name="Wortman J."/>
            <person name="Nusbaum C."/>
            <person name="Birren B."/>
        </authorList>
    </citation>
    <scope>NUCLEOTIDE SEQUENCE [LARGE SCALE GENOMIC DNA]</scope>
    <source>
        <strain evidence="1 2">YIT 11860</strain>
    </source>
</reference>